<accession>A0A8S3QWY4</accession>
<dbReference type="Proteomes" id="UP000683360">
    <property type="component" value="Unassembled WGS sequence"/>
</dbReference>
<protein>
    <submittedName>
        <fullName evidence="1">Uncharacterized protein</fullName>
    </submittedName>
</protein>
<evidence type="ECO:0000313" key="2">
    <source>
        <dbReference type="Proteomes" id="UP000683360"/>
    </source>
</evidence>
<evidence type="ECO:0000313" key="1">
    <source>
        <dbReference type="EMBL" id="CAG2200309.1"/>
    </source>
</evidence>
<sequence length="191" mass="21532">MNTENYVFKRKGNEEQFKVNTKIANNMKEARSILTESQDNNESTEGAIGNICKDTLGIDAFNRQWGKENNWIVPPPSDISRCIHKIIQDKADSTLFVPLWVSVPYWPLLHKVYGNVVEFESFIKDSKILPSTVIKKGRGRNGIGLKSRVLEQIQDGGILSADFDELGLCTFELVCATTVTTLLHKLGVLRY</sequence>
<comment type="caution">
    <text evidence="1">The sequence shown here is derived from an EMBL/GenBank/DDBJ whole genome shotgun (WGS) entry which is preliminary data.</text>
</comment>
<proteinExistence type="predicted"/>
<dbReference type="AlphaFoldDB" id="A0A8S3QWY4"/>
<name>A0A8S3QWY4_MYTED</name>
<dbReference type="EMBL" id="CAJPWZ010000742">
    <property type="protein sequence ID" value="CAG2200309.1"/>
    <property type="molecule type" value="Genomic_DNA"/>
</dbReference>
<gene>
    <name evidence="1" type="ORF">MEDL_14951</name>
</gene>
<keyword evidence="2" id="KW-1185">Reference proteome</keyword>
<organism evidence="1 2">
    <name type="scientific">Mytilus edulis</name>
    <name type="common">Blue mussel</name>
    <dbReference type="NCBI Taxonomy" id="6550"/>
    <lineage>
        <taxon>Eukaryota</taxon>
        <taxon>Metazoa</taxon>
        <taxon>Spiralia</taxon>
        <taxon>Lophotrochozoa</taxon>
        <taxon>Mollusca</taxon>
        <taxon>Bivalvia</taxon>
        <taxon>Autobranchia</taxon>
        <taxon>Pteriomorphia</taxon>
        <taxon>Mytilida</taxon>
        <taxon>Mytiloidea</taxon>
        <taxon>Mytilidae</taxon>
        <taxon>Mytilinae</taxon>
        <taxon>Mytilus</taxon>
    </lineage>
</organism>
<dbReference type="OrthoDB" id="2897838at2759"/>
<reference evidence="1" key="1">
    <citation type="submission" date="2021-03" db="EMBL/GenBank/DDBJ databases">
        <authorList>
            <person name="Bekaert M."/>
        </authorList>
    </citation>
    <scope>NUCLEOTIDE SEQUENCE</scope>
</reference>